<sequence>MAVGRDDDDQIVVQIVEATTTGRPDCRVLKRIIMQIVEATTTGSAEAATTNGEDGIDDDDQIVVQIVEATTTGKLDCKGDDNYSLES</sequence>
<dbReference type="Gramene" id="OIW00895">
    <property type="protein sequence ID" value="OIW00895"/>
    <property type="gene ID" value="TanjilG_20896"/>
</dbReference>
<keyword evidence="2" id="KW-1185">Reference proteome</keyword>
<evidence type="ECO:0000313" key="2">
    <source>
        <dbReference type="Proteomes" id="UP000188354"/>
    </source>
</evidence>
<dbReference type="EMBL" id="CM007372">
    <property type="protein sequence ID" value="OIW00895.1"/>
    <property type="molecule type" value="Genomic_DNA"/>
</dbReference>
<accession>A0A1J7GK82</accession>
<reference evidence="1 2" key="1">
    <citation type="journal article" date="2017" name="Plant Biotechnol. J.">
        <title>A comprehensive draft genome sequence for lupin (Lupinus angustifolius), an emerging health food: insights into plant-microbe interactions and legume evolution.</title>
        <authorList>
            <person name="Hane J.K."/>
            <person name="Ming Y."/>
            <person name="Kamphuis L.G."/>
            <person name="Nelson M.N."/>
            <person name="Garg G."/>
            <person name="Atkins C.A."/>
            <person name="Bayer P.E."/>
            <person name="Bravo A."/>
            <person name="Bringans S."/>
            <person name="Cannon S."/>
            <person name="Edwards D."/>
            <person name="Foley R."/>
            <person name="Gao L.L."/>
            <person name="Harrison M.J."/>
            <person name="Huang W."/>
            <person name="Hurgobin B."/>
            <person name="Li S."/>
            <person name="Liu C.W."/>
            <person name="McGrath A."/>
            <person name="Morahan G."/>
            <person name="Murray J."/>
            <person name="Weller J."/>
            <person name="Jian J."/>
            <person name="Singh K.B."/>
        </authorList>
    </citation>
    <scope>NUCLEOTIDE SEQUENCE [LARGE SCALE GENOMIC DNA]</scope>
    <source>
        <strain evidence="2">cv. Tanjil</strain>
        <tissue evidence="1">Whole plant</tissue>
    </source>
</reference>
<name>A0A1J7GK82_LUPAN</name>
<organism evidence="1 2">
    <name type="scientific">Lupinus angustifolius</name>
    <name type="common">Narrow-leaved blue lupine</name>
    <dbReference type="NCBI Taxonomy" id="3871"/>
    <lineage>
        <taxon>Eukaryota</taxon>
        <taxon>Viridiplantae</taxon>
        <taxon>Streptophyta</taxon>
        <taxon>Embryophyta</taxon>
        <taxon>Tracheophyta</taxon>
        <taxon>Spermatophyta</taxon>
        <taxon>Magnoliopsida</taxon>
        <taxon>eudicotyledons</taxon>
        <taxon>Gunneridae</taxon>
        <taxon>Pentapetalae</taxon>
        <taxon>rosids</taxon>
        <taxon>fabids</taxon>
        <taxon>Fabales</taxon>
        <taxon>Fabaceae</taxon>
        <taxon>Papilionoideae</taxon>
        <taxon>50 kb inversion clade</taxon>
        <taxon>genistoids sensu lato</taxon>
        <taxon>core genistoids</taxon>
        <taxon>Genisteae</taxon>
        <taxon>Lupinus</taxon>
    </lineage>
</organism>
<gene>
    <name evidence="1" type="ORF">TanjilG_20896</name>
</gene>
<dbReference type="Proteomes" id="UP000188354">
    <property type="component" value="Chromosome LG12"/>
</dbReference>
<evidence type="ECO:0000313" key="1">
    <source>
        <dbReference type="EMBL" id="OIW00895.1"/>
    </source>
</evidence>
<dbReference type="AlphaFoldDB" id="A0A1J7GK82"/>
<protein>
    <submittedName>
        <fullName evidence="1">Uncharacterized protein</fullName>
    </submittedName>
</protein>
<proteinExistence type="predicted"/>